<organism evidence="12 13">
    <name type="scientific">Paracholeplasma vituli</name>
    <dbReference type="NCBI Taxonomy" id="69473"/>
    <lineage>
        <taxon>Bacteria</taxon>
        <taxon>Bacillati</taxon>
        <taxon>Mycoplasmatota</taxon>
        <taxon>Mollicutes</taxon>
        <taxon>Acholeplasmatales</taxon>
        <taxon>Acholeplasmataceae</taxon>
        <taxon>Paracholeplasma</taxon>
    </lineage>
</organism>
<keyword evidence="5 9" id="KW-0064">Aspartyl protease</keyword>
<proteinExistence type="inferred from homology"/>
<evidence type="ECO:0000256" key="7">
    <source>
        <dbReference type="ARBA" id="ARBA00022989"/>
    </source>
</evidence>
<comment type="caution">
    <text evidence="12">The sequence shown here is derived from an EMBL/GenBank/DDBJ whole genome shotgun (WGS) entry which is preliminary data.</text>
</comment>
<dbReference type="NCBIfam" id="TIGR00077">
    <property type="entry name" value="lspA"/>
    <property type="match status" value="1"/>
</dbReference>
<keyword evidence="6 9" id="KW-0378">Hydrolase</keyword>
<dbReference type="EC" id="3.4.23.36" evidence="9"/>
<dbReference type="PROSITE" id="PS00855">
    <property type="entry name" value="SPASE_II"/>
    <property type="match status" value="1"/>
</dbReference>
<reference evidence="13" key="1">
    <citation type="submission" date="2023-07" db="EMBL/GenBank/DDBJ databases">
        <title>Novel Mycoplasma species identified in domestic and wild animals.</title>
        <authorList>
            <person name="Volokhov D.V."/>
            <person name="Furtak V.A."/>
            <person name="Zagorodnyaya T.A."/>
        </authorList>
    </citation>
    <scope>NUCLEOTIDE SEQUENCE [LARGE SCALE GENOMIC DNA]</scope>
    <source>
        <strain evidence="13">92-19</strain>
    </source>
</reference>
<dbReference type="InterPro" id="IPR001872">
    <property type="entry name" value="Peptidase_A8"/>
</dbReference>
<evidence type="ECO:0000256" key="1">
    <source>
        <dbReference type="ARBA" id="ARBA00006139"/>
    </source>
</evidence>
<dbReference type="GO" id="GO:0004190">
    <property type="term" value="F:aspartic-type endopeptidase activity"/>
    <property type="evidence" value="ECO:0007669"/>
    <property type="project" value="UniProtKB-EC"/>
</dbReference>
<protein>
    <recommendedName>
        <fullName evidence="9">Lipoprotein signal peptidase</fullName>
        <ecNumber evidence="9">3.4.23.36</ecNumber>
    </recommendedName>
    <alternativeName>
        <fullName evidence="9">Prolipoprotein signal peptidase</fullName>
    </alternativeName>
    <alternativeName>
        <fullName evidence="9">Signal peptidase II</fullName>
        <shortName evidence="9">SPase II</shortName>
    </alternativeName>
</protein>
<dbReference type="PANTHER" id="PTHR33695">
    <property type="entry name" value="LIPOPROTEIN SIGNAL PEPTIDASE"/>
    <property type="match status" value="1"/>
</dbReference>
<evidence type="ECO:0000256" key="8">
    <source>
        <dbReference type="ARBA" id="ARBA00023136"/>
    </source>
</evidence>
<evidence type="ECO:0000256" key="2">
    <source>
        <dbReference type="ARBA" id="ARBA00022475"/>
    </source>
</evidence>
<gene>
    <name evidence="9 12" type="primary">lspA</name>
    <name evidence="12" type="ORF">N7603_05970</name>
</gene>
<comment type="pathway">
    <text evidence="9">Protein modification; lipoprotein biosynthesis (signal peptide cleavage).</text>
</comment>
<evidence type="ECO:0000256" key="10">
    <source>
        <dbReference type="RuleBase" id="RU000594"/>
    </source>
</evidence>
<dbReference type="Proteomes" id="UP001209076">
    <property type="component" value="Unassembled WGS sequence"/>
</dbReference>
<dbReference type="PRINTS" id="PR00781">
    <property type="entry name" value="LIPOSIGPTASE"/>
</dbReference>
<sequence length="158" mass="17515">MFATIVFVAILFAVDQILKIYFSTNYGLNETETVFAGFLNIGYIRNYGVAFGMFSGMKWTIVLIGLVMSILISTVLVKSKQVYIRVALGLVLAGATGNLFDRLSVGYVIDYLQMPILPVVGSTIFNISDVYIIVGCAIILFFEVRNKPNSKNDMPVQF</sequence>
<keyword evidence="13" id="KW-1185">Reference proteome</keyword>
<comment type="caution">
    <text evidence="9">Lacks conserved residue(s) required for the propagation of feature annotation.</text>
</comment>
<evidence type="ECO:0000256" key="5">
    <source>
        <dbReference type="ARBA" id="ARBA00022750"/>
    </source>
</evidence>
<evidence type="ECO:0000256" key="6">
    <source>
        <dbReference type="ARBA" id="ARBA00022801"/>
    </source>
</evidence>
<evidence type="ECO:0000313" key="13">
    <source>
        <dbReference type="Proteomes" id="UP001209076"/>
    </source>
</evidence>
<keyword evidence="2 9" id="KW-1003">Cell membrane</keyword>
<evidence type="ECO:0000256" key="11">
    <source>
        <dbReference type="RuleBase" id="RU004181"/>
    </source>
</evidence>
<comment type="catalytic activity">
    <reaction evidence="9 10">
        <text>Release of signal peptides from bacterial membrane prolipoproteins. Hydrolyzes -Xaa-Yaa-Zaa-|-(S,diacylglyceryl)Cys-, in which Xaa is hydrophobic (preferably Leu), and Yaa (Ala or Ser) and Zaa (Gly or Ala) have small, neutral side chains.</text>
        <dbReference type="EC" id="3.4.23.36"/>
    </reaction>
</comment>
<comment type="similarity">
    <text evidence="1 9 11">Belongs to the peptidase A8 family.</text>
</comment>
<feature type="transmembrane region" description="Helical" evidence="9">
    <location>
        <begin position="59"/>
        <end position="77"/>
    </location>
</feature>
<feature type="active site" evidence="9">
    <location>
        <position position="129"/>
    </location>
</feature>
<evidence type="ECO:0000313" key="12">
    <source>
        <dbReference type="EMBL" id="MCU0105200.1"/>
    </source>
</evidence>
<accession>A0ABT2PWI3</accession>
<evidence type="ECO:0000256" key="3">
    <source>
        <dbReference type="ARBA" id="ARBA00022670"/>
    </source>
</evidence>
<evidence type="ECO:0000256" key="4">
    <source>
        <dbReference type="ARBA" id="ARBA00022692"/>
    </source>
</evidence>
<keyword evidence="7 9" id="KW-1133">Transmembrane helix</keyword>
<keyword evidence="4 9" id="KW-0812">Transmembrane</keyword>
<dbReference type="HAMAP" id="MF_00161">
    <property type="entry name" value="LspA"/>
    <property type="match status" value="1"/>
</dbReference>
<dbReference type="RefSeq" id="WP_262096503.1">
    <property type="nucleotide sequence ID" value="NZ_JAOEGN010000010.1"/>
</dbReference>
<dbReference type="PANTHER" id="PTHR33695:SF1">
    <property type="entry name" value="LIPOPROTEIN SIGNAL PEPTIDASE"/>
    <property type="match status" value="1"/>
</dbReference>
<feature type="transmembrane region" description="Helical" evidence="9">
    <location>
        <begin position="120"/>
        <end position="142"/>
    </location>
</feature>
<comment type="function">
    <text evidence="9 10">This protein specifically catalyzes the removal of signal peptides from prolipoproteins.</text>
</comment>
<name>A0ABT2PWI3_9MOLU</name>
<feature type="transmembrane region" description="Helical" evidence="9">
    <location>
        <begin position="82"/>
        <end position="100"/>
    </location>
</feature>
<comment type="subcellular location">
    <subcellularLocation>
        <location evidence="9">Cell membrane</location>
        <topology evidence="9">Multi-pass membrane protein</topology>
    </subcellularLocation>
</comment>
<keyword evidence="8 9" id="KW-0472">Membrane</keyword>
<dbReference type="EMBL" id="JAOEGN010000010">
    <property type="protein sequence ID" value="MCU0105200.1"/>
    <property type="molecule type" value="Genomic_DNA"/>
</dbReference>
<dbReference type="Pfam" id="PF01252">
    <property type="entry name" value="Peptidase_A8"/>
    <property type="match status" value="1"/>
</dbReference>
<feature type="active site" evidence="9">
    <location>
        <position position="110"/>
    </location>
</feature>
<keyword evidence="3 9" id="KW-0645">Protease</keyword>
<evidence type="ECO:0000256" key="9">
    <source>
        <dbReference type="HAMAP-Rule" id="MF_00161"/>
    </source>
</evidence>